<evidence type="ECO:0000256" key="7">
    <source>
        <dbReference type="SAM" id="SignalP"/>
    </source>
</evidence>
<dbReference type="EC" id="5.2.1.8" evidence="6"/>
<evidence type="ECO:0000256" key="5">
    <source>
        <dbReference type="PROSITE-ProRule" id="PRU00277"/>
    </source>
</evidence>
<dbReference type="InterPro" id="IPR000774">
    <property type="entry name" value="PPIase_FKBP_N"/>
</dbReference>
<evidence type="ECO:0000313" key="9">
    <source>
        <dbReference type="EMBL" id="TWU06469.1"/>
    </source>
</evidence>
<evidence type="ECO:0000256" key="3">
    <source>
        <dbReference type="ARBA" id="ARBA00023110"/>
    </source>
</evidence>
<dbReference type="NCBIfam" id="NF008602">
    <property type="entry name" value="PRK11570.1"/>
    <property type="match status" value="1"/>
</dbReference>
<dbReference type="GO" id="GO:0003755">
    <property type="term" value="F:peptidyl-prolyl cis-trans isomerase activity"/>
    <property type="evidence" value="ECO:0007669"/>
    <property type="project" value="UniProtKB-UniRule"/>
</dbReference>
<comment type="catalytic activity">
    <reaction evidence="1 5 6">
        <text>[protein]-peptidylproline (omega=180) = [protein]-peptidylproline (omega=0)</text>
        <dbReference type="Rhea" id="RHEA:16237"/>
        <dbReference type="Rhea" id="RHEA-COMP:10747"/>
        <dbReference type="Rhea" id="RHEA-COMP:10748"/>
        <dbReference type="ChEBI" id="CHEBI:83833"/>
        <dbReference type="ChEBI" id="CHEBI:83834"/>
        <dbReference type="EC" id="5.2.1.8"/>
    </reaction>
</comment>
<dbReference type="InterPro" id="IPR001179">
    <property type="entry name" value="PPIase_FKBP_dom"/>
</dbReference>
<dbReference type="Proteomes" id="UP000320176">
    <property type="component" value="Unassembled WGS sequence"/>
</dbReference>
<dbReference type="PANTHER" id="PTHR43811:SF19">
    <property type="entry name" value="39 KDA FK506-BINDING NUCLEAR PROTEIN"/>
    <property type="match status" value="1"/>
</dbReference>
<dbReference type="GO" id="GO:0006457">
    <property type="term" value="P:protein folding"/>
    <property type="evidence" value="ECO:0007669"/>
    <property type="project" value="InterPro"/>
</dbReference>
<dbReference type="SUPFAM" id="SSF54534">
    <property type="entry name" value="FKBP-like"/>
    <property type="match status" value="1"/>
</dbReference>
<dbReference type="PROSITE" id="PS50059">
    <property type="entry name" value="FKBP_PPIASE"/>
    <property type="match status" value="1"/>
</dbReference>
<comment type="caution">
    <text evidence="9">The sequence shown here is derived from an EMBL/GenBank/DDBJ whole genome shotgun (WGS) entry which is preliminary data.</text>
</comment>
<reference evidence="9 10" key="1">
    <citation type="submission" date="2019-02" db="EMBL/GenBank/DDBJ databases">
        <title>Deep-cultivation of Planctomycetes and their phenomic and genomic characterization uncovers novel biology.</title>
        <authorList>
            <person name="Wiegand S."/>
            <person name="Jogler M."/>
            <person name="Boedeker C."/>
            <person name="Pinto D."/>
            <person name="Vollmers J."/>
            <person name="Rivas-Marin E."/>
            <person name="Kohn T."/>
            <person name="Peeters S.H."/>
            <person name="Heuer A."/>
            <person name="Rast P."/>
            <person name="Oberbeckmann S."/>
            <person name="Bunk B."/>
            <person name="Jeske O."/>
            <person name="Meyerdierks A."/>
            <person name="Storesund J.E."/>
            <person name="Kallscheuer N."/>
            <person name="Luecker S."/>
            <person name="Lage O.M."/>
            <person name="Pohl T."/>
            <person name="Merkel B.J."/>
            <person name="Hornburger P."/>
            <person name="Mueller R.-W."/>
            <person name="Bruemmer F."/>
            <person name="Labrenz M."/>
            <person name="Spormann A.M."/>
            <person name="Op Den Camp H."/>
            <person name="Overmann J."/>
            <person name="Amann R."/>
            <person name="Jetten M.S.M."/>
            <person name="Mascher T."/>
            <person name="Medema M.H."/>
            <person name="Devos D.P."/>
            <person name="Kaster A.-K."/>
            <person name="Ovreas L."/>
            <person name="Rohde M."/>
            <person name="Galperin M.Y."/>
            <person name="Jogler C."/>
        </authorList>
    </citation>
    <scope>NUCLEOTIDE SEQUENCE [LARGE SCALE GENOMIC DNA]</scope>
    <source>
        <strain evidence="9 10">Pla52n</strain>
    </source>
</reference>
<name>A0A5C6B583_9BACT</name>
<keyword evidence="7" id="KW-0732">Signal</keyword>
<evidence type="ECO:0000256" key="6">
    <source>
        <dbReference type="RuleBase" id="RU003915"/>
    </source>
</evidence>
<dbReference type="EMBL" id="SJPN01000002">
    <property type="protein sequence ID" value="TWU06469.1"/>
    <property type="molecule type" value="Genomic_DNA"/>
</dbReference>
<dbReference type="Gene3D" id="1.10.287.460">
    <property type="entry name" value="Peptidyl-prolyl cis-trans isomerase, FKBP-type, N-terminal domain"/>
    <property type="match status" value="1"/>
</dbReference>
<dbReference type="PANTHER" id="PTHR43811">
    <property type="entry name" value="FKBP-TYPE PEPTIDYL-PROLYL CIS-TRANS ISOMERASE FKPA"/>
    <property type="match status" value="1"/>
</dbReference>
<comment type="similarity">
    <text evidence="2 6">Belongs to the FKBP-type PPIase family.</text>
</comment>
<feature type="chain" id="PRO_5022679265" description="Peptidyl-prolyl cis-trans isomerase" evidence="7">
    <location>
        <begin position="27"/>
        <end position="247"/>
    </location>
</feature>
<dbReference type="InterPro" id="IPR036944">
    <property type="entry name" value="PPIase_FKBP_N_sf"/>
</dbReference>
<feature type="domain" description="PPIase FKBP-type" evidence="8">
    <location>
        <begin position="161"/>
        <end position="247"/>
    </location>
</feature>
<dbReference type="Pfam" id="PF01346">
    <property type="entry name" value="FKBP_N"/>
    <property type="match status" value="1"/>
</dbReference>
<organism evidence="9 10">
    <name type="scientific">Stieleria varia</name>
    <dbReference type="NCBI Taxonomy" id="2528005"/>
    <lineage>
        <taxon>Bacteria</taxon>
        <taxon>Pseudomonadati</taxon>
        <taxon>Planctomycetota</taxon>
        <taxon>Planctomycetia</taxon>
        <taxon>Pirellulales</taxon>
        <taxon>Pirellulaceae</taxon>
        <taxon>Stieleria</taxon>
    </lineage>
</organism>
<dbReference type="Gene3D" id="3.10.50.40">
    <property type="match status" value="1"/>
</dbReference>
<protein>
    <recommendedName>
        <fullName evidence="6">Peptidyl-prolyl cis-trans isomerase</fullName>
        <ecNumber evidence="6">5.2.1.8</ecNumber>
    </recommendedName>
</protein>
<dbReference type="AlphaFoldDB" id="A0A5C6B583"/>
<keyword evidence="4 5" id="KW-0413">Isomerase</keyword>
<keyword evidence="10" id="KW-1185">Reference proteome</keyword>
<keyword evidence="3 5" id="KW-0697">Rotamase</keyword>
<accession>A0A5C6B583</accession>
<sequence precursor="true">MSMRFTLRFAAAFGFLLLLVSTMSFADDPKAPEQPSAESAKAAETNPVGYFIGLSMGQQLLGQGMTQEDIQAGALVAGVMDALSEQVPAMTDEQLIATQKQLEELLNKRHTEMLANLKKMNKEKGETWLAQNAKKEGVKMLQDGIQYKVIESGDGASPTASDTVRVHYTGQLINGQVFDSSVQRGEPAEFRVGGVIKGWQTALQKMKVGDKWMLYIPSEMAYGENGSRGAIGPNEVLVFEVELLDII</sequence>
<dbReference type="FunFam" id="3.10.50.40:FF:000006">
    <property type="entry name" value="Peptidyl-prolyl cis-trans isomerase"/>
    <property type="match status" value="1"/>
</dbReference>
<evidence type="ECO:0000256" key="1">
    <source>
        <dbReference type="ARBA" id="ARBA00000971"/>
    </source>
</evidence>
<dbReference type="Pfam" id="PF00254">
    <property type="entry name" value="FKBP_C"/>
    <property type="match status" value="1"/>
</dbReference>
<evidence type="ECO:0000313" key="10">
    <source>
        <dbReference type="Proteomes" id="UP000320176"/>
    </source>
</evidence>
<proteinExistence type="inferred from homology"/>
<evidence type="ECO:0000256" key="4">
    <source>
        <dbReference type="ARBA" id="ARBA00023235"/>
    </source>
</evidence>
<dbReference type="InterPro" id="IPR046357">
    <property type="entry name" value="PPIase_dom_sf"/>
</dbReference>
<evidence type="ECO:0000259" key="8">
    <source>
        <dbReference type="PROSITE" id="PS50059"/>
    </source>
</evidence>
<feature type="signal peptide" evidence="7">
    <location>
        <begin position="1"/>
        <end position="26"/>
    </location>
</feature>
<gene>
    <name evidence="9" type="primary">fklB</name>
    <name evidence="9" type="ORF">Pla52n_21900</name>
</gene>
<evidence type="ECO:0000256" key="2">
    <source>
        <dbReference type="ARBA" id="ARBA00006577"/>
    </source>
</evidence>